<dbReference type="GeneID" id="19953511"/>
<dbReference type="RefSeq" id="XP_008617086.1">
    <property type="nucleotide sequence ID" value="XM_008618864.1"/>
</dbReference>
<dbReference type="AlphaFoldDB" id="T0PVL6"/>
<sequence>MTNTDADYEDALSSPAEANQRLRELAIKFNHPIGRYGFMCGEVTQLRNRKNDPNFKELSPVDTELADVLVKTGRYDVALTRVKTLRGCLRIETFVMHPVPSTPRRVQDHVPSTKVWRWRGSPRCGALVLVVWPKPLRLRLLGYSAVDEILQRENGFQAVVHLLGGLERALLVVKLLASLTDTTTDAIRAPPRAKTALGLRLMGLPRTDSKTICVAFLGCLTRADSLGRLVFRALAQHGWRQVGHAVVTLFNRCADQDPNVPGLVQLVLQLVGLDGTKWVRDARRAQNQAYFFEYVKMMYRRALYIVVNLLRLEAYVTTYKGEAPKTWLSTVLGVDHVAFLVGLYRTPSVLDYVVLDIAHDAFYSPVNIAAPAIMQFNTAATCPASFIDGAITWLTNSPYRATVRGLASFLHILVTKNCLDKMDALWSQVGAVIPAILHLVSTTDQSSETLIAFDRAVGFSVAGFVPFISDDEDNLKPLATALEERNCIIDVQRRLMVNAAAYLTRNPRQPRTLPRNTVSSLLGLCNSPAAAWVITPLVFGLPHGIEQHQLAQRCLDNLQRVPEDDSVFYSLRQDVRKLRNLRDSNRG</sequence>
<name>T0PVL6_SAPDV</name>
<proteinExistence type="predicted"/>
<keyword evidence="2" id="KW-1185">Reference proteome</keyword>
<reference evidence="1 2" key="1">
    <citation type="submission" date="2012-04" db="EMBL/GenBank/DDBJ databases">
        <title>The Genome Sequence of Saprolegnia declina VS20.</title>
        <authorList>
            <consortium name="The Broad Institute Genome Sequencing Platform"/>
            <person name="Russ C."/>
            <person name="Nusbaum C."/>
            <person name="Tyler B."/>
            <person name="van West P."/>
            <person name="Dieguez-Uribeondo J."/>
            <person name="de Bruijn I."/>
            <person name="Tripathy S."/>
            <person name="Jiang R."/>
            <person name="Young S.K."/>
            <person name="Zeng Q."/>
            <person name="Gargeya S."/>
            <person name="Fitzgerald M."/>
            <person name="Haas B."/>
            <person name="Abouelleil A."/>
            <person name="Alvarado L."/>
            <person name="Arachchi H.M."/>
            <person name="Berlin A."/>
            <person name="Chapman S.B."/>
            <person name="Goldberg J."/>
            <person name="Griggs A."/>
            <person name="Gujja S."/>
            <person name="Hansen M."/>
            <person name="Howarth C."/>
            <person name="Imamovic A."/>
            <person name="Larimer J."/>
            <person name="McCowen C."/>
            <person name="Montmayeur A."/>
            <person name="Murphy C."/>
            <person name="Neiman D."/>
            <person name="Pearson M."/>
            <person name="Priest M."/>
            <person name="Roberts A."/>
            <person name="Saif S."/>
            <person name="Shea T."/>
            <person name="Sisk P."/>
            <person name="Sykes S."/>
            <person name="Wortman J."/>
            <person name="Nusbaum C."/>
            <person name="Birren B."/>
        </authorList>
    </citation>
    <scope>NUCLEOTIDE SEQUENCE [LARGE SCALE GENOMIC DNA]</scope>
    <source>
        <strain evidence="1 2">VS20</strain>
    </source>
</reference>
<dbReference type="Proteomes" id="UP000030762">
    <property type="component" value="Unassembled WGS sequence"/>
</dbReference>
<evidence type="ECO:0000313" key="2">
    <source>
        <dbReference type="Proteomes" id="UP000030762"/>
    </source>
</evidence>
<evidence type="ECO:0000313" key="1">
    <source>
        <dbReference type="EMBL" id="EQC29534.1"/>
    </source>
</evidence>
<gene>
    <name evidence="1" type="ORF">SDRG_12784</name>
</gene>
<dbReference type="OrthoDB" id="10629190at2759"/>
<dbReference type="EMBL" id="JH767183">
    <property type="protein sequence ID" value="EQC29534.1"/>
    <property type="molecule type" value="Genomic_DNA"/>
</dbReference>
<dbReference type="InParanoid" id="T0PVL6"/>
<accession>T0PVL6</accession>
<organism evidence="1 2">
    <name type="scientific">Saprolegnia diclina (strain VS20)</name>
    <dbReference type="NCBI Taxonomy" id="1156394"/>
    <lineage>
        <taxon>Eukaryota</taxon>
        <taxon>Sar</taxon>
        <taxon>Stramenopiles</taxon>
        <taxon>Oomycota</taxon>
        <taxon>Saprolegniomycetes</taxon>
        <taxon>Saprolegniales</taxon>
        <taxon>Saprolegniaceae</taxon>
        <taxon>Saprolegnia</taxon>
    </lineage>
</organism>
<dbReference type="VEuPathDB" id="FungiDB:SDRG_12784"/>
<protein>
    <submittedName>
        <fullName evidence="1">Uncharacterized protein</fullName>
    </submittedName>
</protein>